<evidence type="ECO:0000313" key="2">
    <source>
        <dbReference type="Proteomes" id="UP000276133"/>
    </source>
</evidence>
<dbReference type="Proteomes" id="UP000276133">
    <property type="component" value="Unassembled WGS sequence"/>
</dbReference>
<sequence>MVFKLNKSILLTTKKESSAFGCDRLDSVDAPYHGRICARCCDAQRCKEADLVMDKITFGNDVGPSTGESETGGAEGSKVHRVVVEFSPWKSSEVLAQ</sequence>
<organism evidence="1 2">
    <name type="scientific">Brachionus plicatilis</name>
    <name type="common">Marine rotifer</name>
    <name type="synonym">Brachionus muelleri</name>
    <dbReference type="NCBI Taxonomy" id="10195"/>
    <lineage>
        <taxon>Eukaryota</taxon>
        <taxon>Metazoa</taxon>
        <taxon>Spiralia</taxon>
        <taxon>Gnathifera</taxon>
        <taxon>Rotifera</taxon>
        <taxon>Eurotatoria</taxon>
        <taxon>Monogononta</taxon>
        <taxon>Pseudotrocha</taxon>
        <taxon>Ploima</taxon>
        <taxon>Brachionidae</taxon>
        <taxon>Brachionus</taxon>
    </lineage>
</organism>
<name>A0A3M7SJ92_BRAPC</name>
<keyword evidence="2" id="KW-1185">Reference proteome</keyword>
<dbReference type="EMBL" id="REGN01001297">
    <property type="protein sequence ID" value="RNA35687.1"/>
    <property type="molecule type" value="Genomic_DNA"/>
</dbReference>
<protein>
    <submittedName>
        <fullName evidence="1">Uncharacterized protein</fullName>
    </submittedName>
</protein>
<accession>A0A3M7SJ92</accession>
<evidence type="ECO:0000313" key="1">
    <source>
        <dbReference type="EMBL" id="RNA35687.1"/>
    </source>
</evidence>
<reference evidence="1 2" key="1">
    <citation type="journal article" date="2018" name="Sci. Rep.">
        <title>Genomic signatures of local adaptation to the degree of environmental predictability in rotifers.</title>
        <authorList>
            <person name="Franch-Gras L."/>
            <person name="Hahn C."/>
            <person name="Garcia-Roger E.M."/>
            <person name="Carmona M.J."/>
            <person name="Serra M."/>
            <person name="Gomez A."/>
        </authorList>
    </citation>
    <scope>NUCLEOTIDE SEQUENCE [LARGE SCALE GENOMIC DNA]</scope>
    <source>
        <strain evidence="1">HYR1</strain>
    </source>
</reference>
<comment type="caution">
    <text evidence="1">The sequence shown here is derived from an EMBL/GenBank/DDBJ whole genome shotgun (WGS) entry which is preliminary data.</text>
</comment>
<dbReference type="AlphaFoldDB" id="A0A3M7SJ92"/>
<proteinExistence type="predicted"/>
<gene>
    <name evidence="1" type="ORF">BpHYR1_054680</name>
</gene>